<dbReference type="InterPro" id="IPR008218">
    <property type="entry name" value="ATPase_V1-cplx_f_g_su"/>
</dbReference>
<comment type="caution">
    <text evidence="4">The sequence shown here is derived from an EMBL/GenBank/DDBJ whole genome shotgun (WGS) entry which is preliminary data.</text>
</comment>
<keyword evidence="2" id="KW-0813">Transport</keyword>
<dbReference type="Gene3D" id="3.40.50.10580">
    <property type="entry name" value="ATPase, V1 complex, subunit F"/>
    <property type="match status" value="1"/>
</dbReference>
<evidence type="ECO:0000256" key="1">
    <source>
        <dbReference type="ARBA" id="ARBA00010148"/>
    </source>
</evidence>
<evidence type="ECO:0000256" key="3">
    <source>
        <dbReference type="ARBA" id="ARBA00023065"/>
    </source>
</evidence>
<name>A0A7V3RF47_9BACT</name>
<protein>
    <submittedName>
        <fullName evidence="4">ATP synthase subunit F</fullName>
    </submittedName>
</protein>
<comment type="similarity">
    <text evidence="1">Belongs to the V-ATPase F subunit family.</text>
</comment>
<evidence type="ECO:0000313" key="4">
    <source>
        <dbReference type="EMBL" id="HGE75505.1"/>
    </source>
</evidence>
<reference evidence="4" key="1">
    <citation type="journal article" date="2020" name="mSystems">
        <title>Genome- and Community-Level Interaction Insights into Carbon Utilization and Element Cycling Functions of Hydrothermarchaeota in Hydrothermal Sediment.</title>
        <authorList>
            <person name="Zhou Z."/>
            <person name="Liu Y."/>
            <person name="Xu W."/>
            <person name="Pan J."/>
            <person name="Luo Z.H."/>
            <person name="Li M."/>
        </authorList>
    </citation>
    <scope>NUCLEOTIDE SEQUENCE [LARGE SCALE GENOMIC DNA]</scope>
    <source>
        <strain evidence="4">SpSt-966</strain>
    </source>
</reference>
<organism evidence="4">
    <name type="scientific">Mesoaciditoga lauensis</name>
    <dbReference type="NCBI Taxonomy" id="1495039"/>
    <lineage>
        <taxon>Bacteria</taxon>
        <taxon>Thermotogati</taxon>
        <taxon>Thermotogota</taxon>
        <taxon>Thermotogae</taxon>
        <taxon>Mesoaciditogales</taxon>
        <taxon>Mesoaciditogaceae</taxon>
        <taxon>Mesoaciditoga</taxon>
    </lineage>
</organism>
<dbReference type="InterPro" id="IPR036906">
    <property type="entry name" value="ATPase_V1_fsu_sf"/>
</dbReference>
<sequence length="105" mass="11922">MKFFLISDNIDTQIGLRLAGVKGVVVHTKEEILPVIDEVRKQRDVGVILVTDKIAEMIPEKMDEIKKSRSLPIITVISDRHGSKRAKDFITRYVQEAIGVKLNEH</sequence>
<gene>
    <name evidence="4" type="ORF">ENX73_05215</name>
</gene>
<evidence type="ECO:0000256" key="2">
    <source>
        <dbReference type="ARBA" id="ARBA00022448"/>
    </source>
</evidence>
<dbReference type="GO" id="GO:0046961">
    <property type="term" value="F:proton-transporting ATPase activity, rotational mechanism"/>
    <property type="evidence" value="ECO:0007669"/>
    <property type="project" value="InterPro"/>
</dbReference>
<keyword evidence="3" id="KW-0406">Ion transport</keyword>
<dbReference type="SUPFAM" id="SSF159468">
    <property type="entry name" value="AtpF-like"/>
    <property type="match status" value="1"/>
</dbReference>
<dbReference type="EMBL" id="DTPE01000206">
    <property type="protein sequence ID" value="HGE75505.1"/>
    <property type="molecule type" value="Genomic_DNA"/>
</dbReference>
<dbReference type="AlphaFoldDB" id="A0A7V3RF47"/>
<accession>A0A7V3RF47</accession>
<proteinExistence type="inferred from homology"/>
<dbReference type="Pfam" id="PF01990">
    <property type="entry name" value="ATP-synt_F"/>
    <property type="match status" value="1"/>
</dbReference>